<dbReference type="PANTHER" id="PTHR43537:SF45">
    <property type="entry name" value="GNTR FAMILY REGULATORY PROTEIN"/>
    <property type="match status" value="1"/>
</dbReference>
<dbReference type="EMBL" id="JACBZS010000001">
    <property type="protein sequence ID" value="NYI71273.1"/>
    <property type="molecule type" value="Genomic_DNA"/>
</dbReference>
<gene>
    <name evidence="5" type="ORF">GGQ54_001833</name>
</gene>
<proteinExistence type="predicted"/>
<evidence type="ECO:0000256" key="2">
    <source>
        <dbReference type="ARBA" id="ARBA00023125"/>
    </source>
</evidence>
<dbReference type="AlphaFoldDB" id="A0A7Z0D974"/>
<dbReference type="Proteomes" id="UP000527616">
    <property type="component" value="Unassembled WGS sequence"/>
</dbReference>
<dbReference type="InterPro" id="IPR011711">
    <property type="entry name" value="GntR_C"/>
</dbReference>
<feature type="domain" description="HTH gntR-type" evidence="4">
    <location>
        <begin position="15"/>
        <end position="82"/>
    </location>
</feature>
<dbReference type="CDD" id="cd07377">
    <property type="entry name" value="WHTH_GntR"/>
    <property type="match status" value="1"/>
</dbReference>
<comment type="caution">
    <text evidence="5">The sequence shown here is derived from an EMBL/GenBank/DDBJ whole genome shotgun (WGS) entry which is preliminary data.</text>
</comment>
<evidence type="ECO:0000313" key="6">
    <source>
        <dbReference type="Proteomes" id="UP000527616"/>
    </source>
</evidence>
<evidence type="ECO:0000256" key="3">
    <source>
        <dbReference type="ARBA" id="ARBA00023163"/>
    </source>
</evidence>
<dbReference type="PANTHER" id="PTHR43537">
    <property type="entry name" value="TRANSCRIPTIONAL REGULATOR, GNTR FAMILY"/>
    <property type="match status" value="1"/>
</dbReference>
<evidence type="ECO:0000259" key="4">
    <source>
        <dbReference type="PROSITE" id="PS50949"/>
    </source>
</evidence>
<evidence type="ECO:0000313" key="5">
    <source>
        <dbReference type="EMBL" id="NYI71273.1"/>
    </source>
</evidence>
<name>A0A7Z0D974_9ACTN</name>
<dbReference type="Pfam" id="PF07729">
    <property type="entry name" value="FCD"/>
    <property type="match status" value="1"/>
</dbReference>
<keyword evidence="6" id="KW-1185">Reference proteome</keyword>
<dbReference type="PROSITE" id="PS50949">
    <property type="entry name" value="HTH_GNTR"/>
    <property type="match status" value="1"/>
</dbReference>
<evidence type="ECO:0000256" key="1">
    <source>
        <dbReference type="ARBA" id="ARBA00023015"/>
    </source>
</evidence>
<dbReference type="InterPro" id="IPR000524">
    <property type="entry name" value="Tscrpt_reg_HTH_GntR"/>
</dbReference>
<dbReference type="Pfam" id="PF00392">
    <property type="entry name" value="GntR"/>
    <property type="match status" value="1"/>
</dbReference>
<dbReference type="InterPro" id="IPR036388">
    <property type="entry name" value="WH-like_DNA-bd_sf"/>
</dbReference>
<organism evidence="5 6">
    <name type="scientific">Naumannella cuiyingiana</name>
    <dbReference type="NCBI Taxonomy" id="1347891"/>
    <lineage>
        <taxon>Bacteria</taxon>
        <taxon>Bacillati</taxon>
        <taxon>Actinomycetota</taxon>
        <taxon>Actinomycetes</taxon>
        <taxon>Propionibacteriales</taxon>
        <taxon>Propionibacteriaceae</taxon>
        <taxon>Naumannella</taxon>
    </lineage>
</organism>
<reference evidence="5 6" key="1">
    <citation type="submission" date="2020-07" db="EMBL/GenBank/DDBJ databases">
        <title>Sequencing the genomes of 1000 actinobacteria strains.</title>
        <authorList>
            <person name="Klenk H.-P."/>
        </authorList>
    </citation>
    <scope>NUCLEOTIDE SEQUENCE [LARGE SCALE GENOMIC DNA]</scope>
    <source>
        <strain evidence="5 6">DSM 103164</strain>
    </source>
</reference>
<keyword evidence="1" id="KW-0805">Transcription regulation</keyword>
<dbReference type="GO" id="GO:0003677">
    <property type="term" value="F:DNA binding"/>
    <property type="evidence" value="ECO:0007669"/>
    <property type="project" value="UniProtKB-KW"/>
</dbReference>
<dbReference type="InterPro" id="IPR036390">
    <property type="entry name" value="WH_DNA-bd_sf"/>
</dbReference>
<sequence length="223" mass="24516">MRTNDAPSRVPGARLDLAERTAAELRSMIIDGALAPGQQLHEAALAQSLGVSRNSLREAYRIGIHDGLLERHNHRGVFVRVPSLASLLDIYRVRRMIEEQAVRHAVPRHPALGAVREAVAAAQEHRRAGRWRQVGSMNMAFHAGLVALADSERLDQWFARLAAELRLAFRTIADAEYLHAPFVDANASIAALLAEGRMAEAADALDAYFTRSERTLVAAYARG</sequence>
<dbReference type="SUPFAM" id="SSF46785">
    <property type="entry name" value="Winged helix' DNA-binding domain"/>
    <property type="match status" value="1"/>
</dbReference>
<dbReference type="SMART" id="SM00345">
    <property type="entry name" value="HTH_GNTR"/>
    <property type="match status" value="1"/>
</dbReference>
<accession>A0A7Z0D974</accession>
<dbReference type="InterPro" id="IPR008920">
    <property type="entry name" value="TF_FadR/GntR_C"/>
</dbReference>
<dbReference type="SUPFAM" id="SSF48008">
    <property type="entry name" value="GntR ligand-binding domain-like"/>
    <property type="match status" value="1"/>
</dbReference>
<dbReference type="Gene3D" id="1.10.10.10">
    <property type="entry name" value="Winged helix-like DNA-binding domain superfamily/Winged helix DNA-binding domain"/>
    <property type="match status" value="1"/>
</dbReference>
<keyword evidence="3" id="KW-0804">Transcription</keyword>
<dbReference type="SMART" id="SM00895">
    <property type="entry name" value="FCD"/>
    <property type="match status" value="1"/>
</dbReference>
<keyword evidence="2 5" id="KW-0238">DNA-binding</keyword>
<dbReference type="RefSeq" id="WP_343045913.1">
    <property type="nucleotide sequence ID" value="NZ_JACBZS010000001.1"/>
</dbReference>
<dbReference type="Gene3D" id="1.20.120.530">
    <property type="entry name" value="GntR ligand-binding domain-like"/>
    <property type="match status" value="1"/>
</dbReference>
<protein>
    <submittedName>
        <fullName evidence="5">DNA-binding GntR family transcriptional regulator</fullName>
    </submittedName>
</protein>
<dbReference type="GO" id="GO:0003700">
    <property type="term" value="F:DNA-binding transcription factor activity"/>
    <property type="evidence" value="ECO:0007669"/>
    <property type="project" value="InterPro"/>
</dbReference>